<dbReference type="SMART" id="SM00587">
    <property type="entry name" value="CHK"/>
    <property type="match status" value="1"/>
</dbReference>
<dbReference type="Pfam" id="PF02958">
    <property type="entry name" value="EcKL"/>
    <property type="match status" value="1"/>
</dbReference>
<dbReference type="Proteomes" id="UP001233999">
    <property type="component" value="Unassembled WGS sequence"/>
</dbReference>
<dbReference type="PANTHER" id="PTHR11012">
    <property type="entry name" value="PROTEIN KINASE-LIKE DOMAIN-CONTAINING"/>
    <property type="match status" value="1"/>
</dbReference>
<accession>A0AAD8EJG5</accession>
<name>A0AAD8EJG5_DIPPU</name>
<organism evidence="2 3">
    <name type="scientific">Diploptera punctata</name>
    <name type="common">Pacific beetle cockroach</name>
    <dbReference type="NCBI Taxonomy" id="6984"/>
    <lineage>
        <taxon>Eukaryota</taxon>
        <taxon>Metazoa</taxon>
        <taxon>Ecdysozoa</taxon>
        <taxon>Arthropoda</taxon>
        <taxon>Hexapoda</taxon>
        <taxon>Insecta</taxon>
        <taxon>Pterygota</taxon>
        <taxon>Neoptera</taxon>
        <taxon>Polyneoptera</taxon>
        <taxon>Dictyoptera</taxon>
        <taxon>Blattodea</taxon>
        <taxon>Blaberoidea</taxon>
        <taxon>Blaberidae</taxon>
        <taxon>Diplopterinae</taxon>
        <taxon>Diploptera</taxon>
    </lineage>
</organism>
<dbReference type="AlphaFoldDB" id="A0AAD8EJG5"/>
<feature type="domain" description="CHK kinase-like" evidence="1">
    <location>
        <begin position="147"/>
        <end position="350"/>
    </location>
</feature>
<keyword evidence="3" id="KW-1185">Reference proteome</keyword>
<evidence type="ECO:0000313" key="2">
    <source>
        <dbReference type="EMBL" id="KAJ9592870.1"/>
    </source>
</evidence>
<evidence type="ECO:0000313" key="3">
    <source>
        <dbReference type="Proteomes" id="UP001233999"/>
    </source>
</evidence>
<protein>
    <recommendedName>
        <fullName evidence="1">CHK kinase-like domain-containing protein</fullName>
    </recommendedName>
</protein>
<dbReference type="Gene3D" id="3.90.1200.10">
    <property type="match status" value="1"/>
</dbReference>
<dbReference type="PANTHER" id="PTHR11012:SF55">
    <property type="entry name" value="BHLH DOMAIN-CONTAINING PROTEIN"/>
    <property type="match status" value="1"/>
</dbReference>
<gene>
    <name evidence="2" type="ORF">L9F63_015448</name>
</gene>
<comment type="caution">
    <text evidence="2">The sequence shown here is derived from an EMBL/GenBank/DDBJ whole genome shotgun (WGS) entry which is preliminary data.</text>
</comment>
<sequence length="429" mass="49713">MSSDNNKINIELKKEDLEKLLSQELHSDIKVEKFSFTPLTKPGDNYGSTILAVEVFYYTHENSHLQKLPIVAKLVPESPFLRKVFNIEITFNKEVRAYTLVAPEFHKLQKEKGIPENEMLDVFPKYYGSRSNKQDDINKEADDSAVLLMENLKSSGYEIGDRRKGFNLEHMELVLSKLAQFHALGVALKLLKPQVFKDNILKTCENFEIGTPDDDEANDKFINATINHIKHIPEVIPYLDTIEKVVHAGTQMRKERRQYPIREPFSTIVHNDFWVNNMMFKYDIASSNTVEKKSCPTGIKFVDFQVTVHASPIKDLIFLLFSSSELGLLQEHYDRLIQHYHKEFTGLLTKLDCGTEMFSYEYFIEELNVCAPQEFFHILFMLNPISADPLDIEETSSMNQDSMLKNRGDKNYEKKVKYLVKKFASQGWL</sequence>
<dbReference type="SUPFAM" id="SSF56112">
    <property type="entry name" value="Protein kinase-like (PK-like)"/>
    <property type="match status" value="1"/>
</dbReference>
<dbReference type="InterPro" id="IPR011009">
    <property type="entry name" value="Kinase-like_dom_sf"/>
</dbReference>
<proteinExistence type="predicted"/>
<reference evidence="2" key="1">
    <citation type="journal article" date="2023" name="IScience">
        <title>Live-bearing cockroach genome reveals convergent evolutionary mechanisms linked to viviparity in insects and beyond.</title>
        <authorList>
            <person name="Fouks B."/>
            <person name="Harrison M.C."/>
            <person name="Mikhailova A.A."/>
            <person name="Marchal E."/>
            <person name="English S."/>
            <person name="Carruthers M."/>
            <person name="Jennings E.C."/>
            <person name="Chiamaka E.L."/>
            <person name="Frigard R.A."/>
            <person name="Pippel M."/>
            <person name="Attardo G.M."/>
            <person name="Benoit J.B."/>
            <person name="Bornberg-Bauer E."/>
            <person name="Tobe S.S."/>
        </authorList>
    </citation>
    <scope>NUCLEOTIDE SEQUENCE</scope>
    <source>
        <strain evidence="2">Stay&amp;Tobe</strain>
    </source>
</reference>
<reference evidence="2" key="2">
    <citation type="submission" date="2023-05" db="EMBL/GenBank/DDBJ databases">
        <authorList>
            <person name="Fouks B."/>
        </authorList>
    </citation>
    <scope>NUCLEOTIDE SEQUENCE</scope>
    <source>
        <strain evidence="2">Stay&amp;Tobe</strain>
        <tissue evidence="2">Testes</tissue>
    </source>
</reference>
<dbReference type="EMBL" id="JASPKZ010003799">
    <property type="protein sequence ID" value="KAJ9592870.1"/>
    <property type="molecule type" value="Genomic_DNA"/>
</dbReference>
<dbReference type="InterPro" id="IPR015897">
    <property type="entry name" value="CHK_kinase-like"/>
</dbReference>
<dbReference type="InterPro" id="IPR004119">
    <property type="entry name" value="EcKL"/>
</dbReference>
<evidence type="ECO:0000259" key="1">
    <source>
        <dbReference type="SMART" id="SM00587"/>
    </source>
</evidence>